<dbReference type="SUPFAM" id="SSF51126">
    <property type="entry name" value="Pectin lyase-like"/>
    <property type="match status" value="1"/>
</dbReference>
<evidence type="ECO:0000313" key="11">
    <source>
        <dbReference type="Proteomes" id="UP000244527"/>
    </source>
</evidence>
<keyword evidence="11" id="KW-1185">Reference proteome</keyword>
<dbReference type="Proteomes" id="UP000244527">
    <property type="component" value="Chromosome"/>
</dbReference>
<evidence type="ECO:0000256" key="4">
    <source>
        <dbReference type="ARBA" id="ARBA00022737"/>
    </source>
</evidence>
<dbReference type="Pfam" id="PF23764">
    <property type="entry name" value="Beta-barrel_GLAA-B_II"/>
    <property type="match status" value="1"/>
</dbReference>
<organism evidence="10 11">
    <name type="scientific">Flavobacterium faecale</name>
    <dbReference type="NCBI Taxonomy" id="1355330"/>
    <lineage>
        <taxon>Bacteria</taxon>
        <taxon>Pseudomonadati</taxon>
        <taxon>Bacteroidota</taxon>
        <taxon>Flavobacteriia</taxon>
        <taxon>Flavobacteriales</taxon>
        <taxon>Flavobacteriaceae</taxon>
        <taxon>Flavobacterium</taxon>
    </lineage>
</organism>
<proteinExistence type="predicted"/>
<reference evidence="10 11" key="1">
    <citation type="submission" date="2017-04" db="EMBL/GenBank/DDBJ databases">
        <title>Compelte genome sequence of WV33.</title>
        <authorList>
            <person name="Lee P.C."/>
        </authorList>
    </citation>
    <scope>NUCLEOTIDE SEQUENCE [LARGE SCALE GENOMIC DNA]</scope>
    <source>
        <strain evidence="10 11">WV33</strain>
    </source>
</reference>
<evidence type="ECO:0000259" key="7">
    <source>
        <dbReference type="Pfam" id="PF13229"/>
    </source>
</evidence>
<dbReference type="OrthoDB" id="9807299at2"/>
<evidence type="ECO:0000256" key="2">
    <source>
        <dbReference type="ARBA" id="ARBA00001271"/>
    </source>
</evidence>
<dbReference type="RefSeq" id="WP_108742607.1">
    <property type="nucleotide sequence ID" value="NZ_CP020918.1"/>
</dbReference>
<gene>
    <name evidence="10" type="ORF">FFWV33_17820</name>
</gene>
<evidence type="ECO:0000256" key="6">
    <source>
        <dbReference type="ARBA" id="ARBA00023295"/>
    </source>
</evidence>
<dbReference type="AlphaFoldDB" id="A0A2S1LIZ7"/>
<evidence type="ECO:0000256" key="1">
    <source>
        <dbReference type="ARBA" id="ARBA00001255"/>
    </source>
</evidence>
<dbReference type="GO" id="GO:0004557">
    <property type="term" value="F:alpha-galactosidase activity"/>
    <property type="evidence" value="ECO:0007669"/>
    <property type="project" value="UniProtKB-EC"/>
</dbReference>
<feature type="domain" description="GLAA-B beta-barrel" evidence="8">
    <location>
        <begin position="145"/>
        <end position="273"/>
    </location>
</feature>
<dbReference type="Gene3D" id="2.160.20.10">
    <property type="entry name" value="Single-stranded right-handed beta-helix, Pectin lyase-like"/>
    <property type="match status" value="2"/>
</dbReference>
<keyword evidence="5" id="KW-0378">Hydrolase</keyword>
<dbReference type="InterPro" id="IPR056441">
    <property type="entry name" value="Beta-barrel_GLAA-B_II"/>
</dbReference>
<dbReference type="InterPro" id="IPR011050">
    <property type="entry name" value="Pectin_lyase_fold/virulence"/>
</dbReference>
<keyword evidence="4" id="KW-0677">Repeat</keyword>
<dbReference type="EMBL" id="CP020918">
    <property type="protein sequence ID" value="AWG23709.1"/>
    <property type="molecule type" value="Genomic_DNA"/>
</dbReference>
<evidence type="ECO:0000256" key="5">
    <source>
        <dbReference type="ARBA" id="ARBA00022801"/>
    </source>
</evidence>
<comment type="catalytic activity">
    <reaction evidence="2">
        <text>Hydrolysis of terminal, non-reducing branched (1-&gt;3)-alpha-D-galactosidic residues, producing free D-galactose.</text>
        <dbReference type="EC" id="3.2.1.n1"/>
    </reaction>
</comment>
<protein>
    <submittedName>
        <fullName evidence="10">Alpha-galactosidase</fullName>
    </submittedName>
</protein>
<keyword evidence="3" id="KW-0732">Signal</keyword>
<dbReference type="InterPro" id="IPR012334">
    <property type="entry name" value="Pectin_lyas_fold"/>
</dbReference>
<dbReference type="Pfam" id="PF13229">
    <property type="entry name" value="Beta_helix"/>
    <property type="match status" value="1"/>
</dbReference>
<sequence>MIKKKPSFVKAIFFLFVIGFSVLGTSQTIKGTTLYFDTSIAADATPTVLAQFMAAKERPFSEIKFEKGIYHFYPDKGLEIYAQISNHNNGLVKTAFPIFGMNNLTIDGQGSTFIFHGIIIPFSIENSTNIKIENLSVDWGMSFHSEGLIVANDLTKKTFDMQISKEYPYEIRNGQLIFIKEYYEHNIGQSILFDPKTKGVLYNTEAFTSLTTRTKTKIQTGVKNIEYKYKADPKSPENSRVGMEDKLVVEQLKPGLVRVFGHTKRIPEVGNILTMKGEQGQNRFAPAFHVVASKDFVAENIDVHHACGMGIIVENTENITLNKFNITPSNGRIVSTTADATHFVGCRGKIEIKNCVFNNQLDDAVNVHGTYQEVVDLLGGNRIGIKVGHYQQQGFSIGVPNDEIGLVNLHHSFYEYGKLTLKSIEKVNSRYQIITFNEKVPANLKVGDYIENLSAYPELLVQNCTIGKNRARGLLLSTPRKIVVENNTFSTEMEAILVPVESGYWYESGSAQDLTIRNNVFQDCNTSGLNRGIIRFETDDESKNVAFKNIVIADNVINQFDNAILEVNNTDGLKFIGNTITNSGTYKMLFPENPAFSIKTSKNIIFEKNKYKGKAKEILKVDSSIPELKFK</sequence>
<dbReference type="InterPro" id="IPR057275">
    <property type="entry name" value="Beta-barrel_GLAA-B_I"/>
</dbReference>
<evidence type="ECO:0000313" key="10">
    <source>
        <dbReference type="EMBL" id="AWG23709.1"/>
    </source>
</evidence>
<dbReference type="Pfam" id="PF23763">
    <property type="entry name" value="Beta-barrel_GLAA-B_I"/>
    <property type="match status" value="1"/>
</dbReference>
<keyword evidence="6" id="KW-0326">Glycosidase</keyword>
<dbReference type="KEGG" id="ffa:FFWV33_17820"/>
<feature type="domain" description="GLAA-B beta-barrel" evidence="9">
    <location>
        <begin position="382"/>
        <end position="450"/>
    </location>
</feature>
<evidence type="ECO:0000259" key="8">
    <source>
        <dbReference type="Pfam" id="PF23763"/>
    </source>
</evidence>
<feature type="domain" description="Right handed beta helix" evidence="7">
    <location>
        <begin position="457"/>
        <end position="529"/>
    </location>
</feature>
<evidence type="ECO:0000259" key="9">
    <source>
        <dbReference type="Pfam" id="PF23764"/>
    </source>
</evidence>
<dbReference type="InterPro" id="IPR039448">
    <property type="entry name" value="Beta_helix"/>
</dbReference>
<comment type="catalytic activity">
    <reaction evidence="1">
        <text>Hydrolysis of terminal, non-reducing alpha-D-galactose residues in alpha-D-galactosides, including galactose oligosaccharides, galactomannans and galactolipids.</text>
        <dbReference type="EC" id="3.2.1.22"/>
    </reaction>
</comment>
<evidence type="ECO:0000256" key="3">
    <source>
        <dbReference type="ARBA" id="ARBA00022729"/>
    </source>
</evidence>
<accession>A0A2S1LIZ7</accession>
<name>A0A2S1LIZ7_9FLAO</name>